<evidence type="ECO:0000256" key="1">
    <source>
        <dbReference type="SAM" id="MobiDB-lite"/>
    </source>
</evidence>
<proteinExistence type="predicted"/>
<name>A0AAE1TER8_9FABA</name>
<dbReference type="AlphaFoldDB" id="A0AAE1TER8"/>
<feature type="region of interest" description="Disordered" evidence="1">
    <location>
        <begin position="91"/>
        <end position="126"/>
    </location>
</feature>
<accession>A0AAE1TER8</accession>
<protein>
    <submittedName>
        <fullName evidence="2">Uncharacterized protein</fullName>
    </submittedName>
</protein>
<dbReference type="PANTHER" id="PTHR33325">
    <property type="entry name" value="ZINC FINGER, CCHC-TYPE-RELATED"/>
    <property type="match status" value="1"/>
</dbReference>
<comment type="caution">
    <text evidence="2">The sequence shown here is derived from an EMBL/GenBank/DDBJ whole genome shotgun (WGS) entry which is preliminary data.</text>
</comment>
<gene>
    <name evidence="2" type="ORF">QN277_012585</name>
</gene>
<dbReference type="EMBL" id="JAWXYG010000002">
    <property type="protein sequence ID" value="KAK4281045.1"/>
    <property type="molecule type" value="Genomic_DNA"/>
</dbReference>
<reference evidence="2" key="1">
    <citation type="submission" date="2023-10" db="EMBL/GenBank/DDBJ databases">
        <title>Chromosome-level genome of the transformable northern wattle, Acacia crassicarpa.</title>
        <authorList>
            <person name="Massaro I."/>
            <person name="Sinha N.R."/>
            <person name="Poethig S."/>
            <person name="Leichty A.R."/>
        </authorList>
    </citation>
    <scope>NUCLEOTIDE SEQUENCE</scope>
    <source>
        <strain evidence="2">Acra3RX</strain>
        <tissue evidence="2">Leaf</tissue>
    </source>
</reference>
<evidence type="ECO:0000313" key="3">
    <source>
        <dbReference type="Proteomes" id="UP001293593"/>
    </source>
</evidence>
<dbReference type="Proteomes" id="UP001293593">
    <property type="component" value="Unassembled WGS sequence"/>
</dbReference>
<keyword evidence="3" id="KW-1185">Reference proteome</keyword>
<dbReference type="PANTHER" id="PTHR33325:SF11">
    <property type="entry name" value="COLD SHOCK DOMAIN-CONTAINING PROTEIN 4-LIKE"/>
    <property type="match status" value="1"/>
</dbReference>
<evidence type="ECO:0000313" key="2">
    <source>
        <dbReference type="EMBL" id="KAK4281045.1"/>
    </source>
</evidence>
<organism evidence="2 3">
    <name type="scientific">Acacia crassicarpa</name>
    <name type="common">northern wattle</name>
    <dbReference type="NCBI Taxonomy" id="499986"/>
    <lineage>
        <taxon>Eukaryota</taxon>
        <taxon>Viridiplantae</taxon>
        <taxon>Streptophyta</taxon>
        <taxon>Embryophyta</taxon>
        <taxon>Tracheophyta</taxon>
        <taxon>Spermatophyta</taxon>
        <taxon>Magnoliopsida</taxon>
        <taxon>eudicotyledons</taxon>
        <taxon>Gunneridae</taxon>
        <taxon>Pentapetalae</taxon>
        <taxon>rosids</taxon>
        <taxon>fabids</taxon>
        <taxon>Fabales</taxon>
        <taxon>Fabaceae</taxon>
        <taxon>Caesalpinioideae</taxon>
        <taxon>mimosoid clade</taxon>
        <taxon>Acacieae</taxon>
        <taxon>Acacia</taxon>
    </lineage>
</organism>
<sequence>MFRITSQLKLCGEKITDEDMLEKKTFSTFHATNLLLQQQYREKGFKKYAELISCLLVVEQNNELLLMNHESHPTGLTPFLEVNAITNENFRGRGRGRKRDYNRRGGRGRGSNRKRDYNRRGGRGRGVQIAKETTTEEVVVAVVQIAVDLILTLREEGLKRTPEGKLVEITSILKMHVIIAVAKSTELVPVVRLSILQNFIKPPLKRLQLMWKQT</sequence>
<feature type="compositionally biased region" description="Basic residues" evidence="1">
    <location>
        <begin position="92"/>
        <end position="112"/>
    </location>
</feature>